<gene>
    <name evidence="6" type="ORF">KDY119_00669</name>
</gene>
<dbReference type="InterPro" id="IPR002037">
    <property type="entry name" value="Glyco_hydro_8"/>
</dbReference>
<feature type="region of interest" description="Disordered" evidence="4">
    <location>
        <begin position="441"/>
        <end position="465"/>
    </location>
</feature>
<dbReference type="PRINTS" id="PR00735">
    <property type="entry name" value="GLHYDRLASE8"/>
</dbReference>
<reference evidence="6 7" key="1">
    <citation type="submission" date="2019-10" db="EMBL/GenBank/DDBJ databases">
        <title>Genome sequence of Luteimicrobium xylanilyticum HY-24.</title>
        <authorList>
            <person name="Kim D.Y."/>
            <person name="Park H.-Y."/>
        </authorList>
    </citation>
    <scope>NUCLEOTIDE SEQUENCE [LARGE SCALE GENOMIC DNA]</scope>
    <source>
        <strain evidence="6 7">HY-24</strain>
    </source>
</reference>
<evidence type="ECO:0000256" key="4">
    <source>
        <dbReference type="SAM" id="MobiDB-lite"/>
    </source>
</evidence>
<name>A0A5P9Q9T1_9MICO</name>
<keyword evidence="2 6" id="KW-0378">Hydrolase</keyword>
<feature type="chain" id="PRO_5038798337" evidence="5">
    <location>
        <begin position="28"/>
        <end position="465"/>
    </location>
</feature>
<dbReference type="EMBL" id="CP045529">
    <property type="protein sequence ID" value="QFU97175.1"/>
    <property type="molecule type" value="Genomic_DNA"/>
</dbReference>
<keyword evidence="6" id="KW-0858">Xylan degradation</keyword>
<evidence type="ECO:0000313" key="7">
    <source>
        <dbReference type="Proteomes" id="UP000326702"/>
    </source>
</evidence>
<keyword evidence="6" id="KW-0119">Carbohydrate metabolism</keyword>
<evidence type="ECO:0000256" key="2">
    <source>
        <dbReference type="ARBA" id="ARBA00022801"/>
    </source>
</evidence>
<dbReference type="GO" id="GO:0045493">
    <property type="term" value="P:xylan catabolic process"/>
    <property type="evidence" value="ECO:0007669"/>
    <property type="project" value="UniProtKB-KW"/>
</dbReference>
<dbReference type="RefSeq" id="WP_051136811.1">
    <property type="nucleotide sequence ID" value="NZ_BAABIH010000029.1"/>
</dbReference>
<dbReference type="OrthoDB" id="525039at2"/>
<evidence type="ECO:0000313" key="6">
    <source>
        <dbReference type="EMBL" id="QFU97175.1"/>
    </source>
</evidence>
<dbReference type="KEGG" id="lxl:KDY119_00669"/>
<dbReference type="SUPFAM" id="SSF48208">
    <property type="entry name" value="Six-hairpin glycosidases"/>
    <property type="match status" value="1"/>
</dbReference>
<dbReference type="InterPro" id="IPR008928">
    <property type="entry name" value="6-hairpin_glycosidase_sf"/>
</dbReference>
<protein>
    <submittedName>
        <fullName evidence="6">Oligosaccharide reducing-end xylanase</fullName>
        <ecNumber evidence="6">3.2.1.156</ecNumber>
    </submittedName>
</protein>
<accession>A0A5P9Q9T1</accession>
<dbReference type="Gene3D" id="1.50.10.10">
    <property type="match status" value="1"/>
</dbReference>
<comment type="similarity">
    <text evidence="1">Belongs to the glycosyl hydrolase 8 (cellulase D) family.</text>
</comment>
<keyword evidence="7" id="KW-1185">Reference proteome</keyword>
<proteinExistence type="inferred from homology"/>
<dbReference type="InterPro" id="IPR012341">
    <property type="entry name" value="6hp_glycosidase-like_sf"/>
</dbReference>
<dbReference type="EC" id="3.2.1.156" evidence="6"/>
<dbReference type="AlphaFoldDB" id="A0A5P9Q9T1"/>
<dbReference type="Pfam" id="PF01270">
    <property type="entry name" value="Glyco_hydro_8"/>
    <property type="match status" value="1"/>
</dbReference>
<dbReference type="GO" id="GO:0033951">
    <property type="term" value="F:oligosaccharide reducing-end xylanase activity"/>
    <property type="evidence" value="ECO:0007669"/>
    <property type="project" value="UniProtKB-EC"/>
</dbReference>
<organism evidence="6 7">
    <name type="scientific">Luteimicrobium xylanilyticum</name>
    <dbReference type="NCBI Taxonomy" id="1133546"/>
    <lineage>
        <taxon>Bacteria</taxon>
        <taxon>Bacillati</taxon>
        <taxon>Actinomycetota</taxon>
        <taxon>Actinomycetes</taxon>
        <taxon>Micrococcales</taxon>
        <taxon>Luteimicrobium</taxon>
    </lineage>
</organism>
<keyword evidence="6" id="KW-0624">Polysaccharide degradation</keyword>
<dbReference type="Proteomes" id="UP000326702">
    <property type="component" value="Chromosome"/>
</dbReference>
<keyword evidence="3 6" id="KW-0326">Glycosidase</keyword>
<evidence type="ECO:0000256" key="3">
    <source>
        <dbReference type="ARBA" id="ARBA00023295"/>
    </source>
</evidence>
<evidence type="ECO:0000256" key="1">
    <source>
        <dbReference type="ARBA" id="ARBA00009209"/>
    </source>
</evidence>
<sequence>MRRTVRTSLALITSAALVGTCVGAANATPRSGHQPSPGHAAHGQTGGAVTGRYTNVFARAGYSGRAVDARIAKTWDQLFHGDPGTAADRSDGQSVYYELGDDMAYVEDIGNQDVRSEGMGYAMMIAVQLDHKTEFDKLWKFAKTKMQVSSGSTKDYFAWHTDTTGKVIDTGIAPDGDQWIAAALVFASGRWGDGRGIRDYGSEAHRILHAMWHQSDDGGVNMFDAATYLPTFSPPGAVGFTDPSYALPAFYKAFATFDRDDATQWTKAAAAGEKLLQDAHDPTTGLTTCYTNFDGTPYWWSWEKQGDDTYSQTFQEDAWRAIANANVDASWYGTQKWQTSYSNTLQAFFQKQGVSTYVSRYRKDGTPLAAGQNTYEPAHAEGLVAMNATTAISSTARGSDDFVRDLWNTAIPSGKARYFDGLLYLLGYLYDSGTFQNWAPGAPHADSGHDGGHDGGRHGGHQGGR</sequence>
<feature type="compositionally biased region" description="Basic and acidic residues" evidence="4">
    <location>
        <begin position="446"/>
        <end position="457"/>
    </location>
</feature>
<feature type="signal peptide" evidence="5">
    <location>
        <begin position="1"/>
        <end position="27"/>
    </location>
</feature>
<evidence type="ECO:0000256" key="5">
    <source>
        <dbReference type="SAM" id="SignalP"/>
    </source>
</evidence>
<keyword evidence="5" id="KW-0732">Signal</keyword>